<dbReference type="InterPro" id="IPR050796">
    <property type="entry name" value="SCF_F-box_component"/>
</dbReference>
<protein>
    <recommendedName>
        <fullName evidence="1">F-box domain-containing protein</fullName>
    </recommendedName>
</protein>
<evidence type="ECO:0000259" key="1">
    <source>
        <dbReference type="PROSITE" id="PS50181"/>
    </source>
</evidence>
<evidence type="ECO:0000313" key="3">
    <source>
        <dbReference type="Proteomes" id="UP001152523"/>
    </source>
</evidence>
<dbReference type="EMBL" id="CAMAPF010001034">
    <property type="protein sequence ID" value="CAH9142003.1"/>
    <property type="molecule type" value="Genomic_DNA"/>
</dbReference>
<dbReference type="InterPro" id="IPR015915">
    <property type="entry name" value="Kelch-typ_b-propeller"/>
</dbReference>
<dbReference type="Gene3D" id="2.120.10.80">
    <property type="entry name" value="Kelch-type beta propeller"/>
    <property type="match status" value="1"/>
</dbReference>
<reference evidence="2" key="1">
    <citation type="submission" date="2022-07" db="EMBL/GenBank/DDBJ databases">
        <authorList>
            <person name="Macas J."/>
            <person name="Novak P."/>
            <person name="Neumann P."/>
        </authorList>
    </citation>
    <scope>NUCLEOTIDE SEQUENCE</scope>
</reference>
<dbReference type="SUPFAM" id="SSF50965">
    <property type="entry name" value="Galactose oxidase, central domain"/>
    <property type="match status" value="1"/>
</dbReference>
<dbReference type="PANTHER" id="PTHR31672:SF13">
    <property type="entry name" value="F-BOX PROTEIN CPR30-LIKE"/>
    <property type="match status" value="1"/>
</dbReference>
<dbReference type="AlphaFoldDB" id="A0AAV0G3Q3"/>
<dbReference type="InterPro" id="IPR011043">
    <property type="entry name" value="Gal_Oxase/kelch_b-propeller"/>
</dbReference>
<dbReference type="InterPro" id="IPR006527">
    <property type="entry name" value="F-box-assoc_dom_typ1"/>
</dbReference>
<feature type="domain" description="F-box" evidence="1">
    <location>
        <begin position="7"/>
        <end position="54"/>
    </location>
</feature>
<dbReference type="NCBIfam" id="TIGR01640">
    <property type="entry name" value="F_box_assoc_1"/>
    <property type="match status" value="1"/>
</dbReference>
<dbReference type="PROSITE" id="PS50181">
    <property type="entry name" value="FBOX"/>
    <property type="match status" value="1"/>
</dbReference>
<dbReference type="PANTHER" id="PTHR31672">
    <property type="entry name" value="BNACNNG10540D PROTEIN"/>
    <property type="match status" value="1"/>
</dbReference>
<organism evidence="2 3">
    <name type="scientific">Cuscuta epithymum</name>
    <dbReference type="NCBI Taxonomy" id="186058"/>
    <lineage>
        <taxon>Eukaryota</taxon>
        <taxon>Viridiplantae</taxon>
        <taxon>Streptophyta</taxon>
        <taxon>Embryophyta</taxon>
        <taxon>Tracheophyta</taxon>
        <taxon>Spermatophyta</taxon>
        <taxon>Magnoliopsida</taxon>
        <taxon>eudicotyledons</taxon>
        <taxon>Gunneridae</taxon>
        <taxon>Pentapetalae</taxon>
        <taxon>asterids</taxon>
        <taxon>lamiids</taxon>
        <taxon>Solanales</taxon>
        <taxon>Convolvulaceae</taxon>
        <taxon>Cuscuteae</taxon>
        <taxon>Cuscuta</taxon>
        <taxon>Cuscuta subgen. Cuscuta</taxon>
    </lineage>
</organism>
<dbReference type="InterPro" id="IPR036047">
    <property type="entry name" value="F-box-like_dom_sf"/>
</dbReference>
<dbReference type="InterPro" id="IPR017451">
    <property type="entry name" value="F-box-assoc_interact_dom"/>
</dbReference>
<gene>
    <name evidence="2" type="ORF">CEPIT_LOCUS39566</name>
</gene>
<accession>A0AAV0G3Q3</accession>
<dbReference type="SUPFAM" id="SSF81383">
    <property type="entry name" value="F-box domain"/>
    <property type="match status" value="1"/>
</dbReference>
<dbReference type="Gene3D" id="1.20.1280.50">
    <property type="match status" value="1"/>
</dbReference>
<name>A0AAV0G3Q3_9ASTE</name>
<dbReference type="SMART" id="SM00256">
    <property type="entry name" value="FBOX"/>
    <property type="match status" value="1"/>
</dbReference>
<keyword evidence="3" id="KW-1185">Reference proteome</keyword>
<sequence>MKAAKKSSGAAFLPTEIIAEVLKRLPVKYLIRFQCVCSLWKNLINSPSFIGSQVDHSNPENLSLICRRNPYSATSTLDCLDRHMQLRQVENNPFIDRLKSLEIVGSCNGLLCVQIRESGTLLSLYLWNPATREVIQVPKSRTSMDLCYLCSLGFAFVNNYNIAIPYVTRSKMEYGIEVYSLATASWKKIQMPWLQDGRFLTDSIIFNGSLFWLATKRGLTSHEEDCTNAIASLHLAMDEFRLIPPPPLPMNEVDKLTVYENRLAVFHYSHAFNAGNTSINLWVIEEGIGGSWSKILTCGPYPYFGIPLAIWRNQIVCNVYPNCSVEPNDKNDAAGSYLFDPTSNEVKVLYSGRDGILHAVFTYAESLVPISNIHTLKALILKRNHC</sequence>
<dbReference type="Proteomes" id="UP001152523">
    <property type="component" value="Unassembled WGS sequence"/>
</dbReference>
<evidence type="ECO:0000313" key="2">
    <source>
        <dbReference type="EMBL" id="CAH9142003.1"/>
    </source>
</evidence>
<dbReference type="Pfam" id="PF00646">
    <property type="entry name" value="F-box"/>
    <property type="match status" value="1"/>
</dbReference>
<dbReference type="CDD" id="cd22157">
    <property type="entry name" value="F-box_AtFBW1-like"/>
    <property type="match status" value="1"/>
</dbReference>
<dbReference type="InterPro" id="IPR001810">
    <property type="entry name" value="F-box_dom"/>
</dbReference>
<dbReference type="Pfam" id="PF07734">
    <property type="entry name" value="FBA_1"/>
    <property type="match status" value="1"/>
</dbReference>
<comment type="caution">
    <text evidence="2">The sequence shown here is derived from an EMBL/GenBank/DDBJ whole genome shotgun (WGS) entry which is preliminary data.</text>
</comment>
<proteinExistence type="predicted"/>